<proteinExistence type="predicted"/>
<dbReference type="Proteomes" id="UP000828048">
    <property type="component" value="Chromosome 1"/>
</dbReference>
<dbReference type="EMBL" id="CM037151">
    <property type="protein sequence ID" value="KAH7843994.1"/>
    <property type="molecule type" value="Genomic_DNA"/>
</dbReference>
<evidence type="ECO:0000313" key="2">
    <source>
        <dbReference type="Proteomes" id="UP000828048"/>
    </source>
</evidence>
<accession>A0ACB7XTD2</accession>
<name>A0ACB7XTD2_9ERIC</name>
<gene>
    <name evidence="1" type="ORF">Vadar_023233</name>
</gene>
<reference evidence="1 2" key="1">
    <citation type="journal article" date="2021" name="Hortic Res">
        <title>High-quality reference genome and annotation aids understanding of berry development for evergreen blueberry (Vaccinium darrowii).</title>
        <authorList>
            <person name="Yu J."/>
            <person name="Hulse-Kemp A.M."/>
            <person name="Babiker E."/>
            <person name="Staton M."/>
        </authorList>
    </citation>
    <scope>NUCLEOTIDE SEQUENCE [LARGE SCALE GENOMIC DNA]</scope>
    <source>
        <strain evidence="2">cv. NJ 8807/NJ 8810</strain>
        <tissue evidence="1">Young leaf</tissue>
    </source>
</reference>
<organism evidence="1 2">
    <name type="scientific">Vaccinium darrowii</name>
    <dbReference type="NCBI Taxonomy" id="229202"/>
    <lineage>
        <taxon>Eukaryota</taxon>
        <taxon>Viridiplantae</taxon>
        <taxon>Streptophyta</taxon>
        <taxon>Embryophyta</taxon>
        <taxon>Tracheophyta</taxon>
        <taxon>Spermatophyta</taxon>
        <taxon>Magnoliopsida</taxon>
        <taxon>eudicotyledons</taxon>
        <taxon>Gunneridae</taxon>
        <taxon>Pentapetalae</taxon>
        <taxon>asterids</taxon>
        <taxon>Ericales</taxon>
        <taxon>Ericaceae</taxon>
        <taxon>Vaccinioideae</taxon>
        <taxon>Vaccinieae</taxon>
        <taxon>Vaccinium</taxon>
    </lineage>
</organism>
<sequence>MGRNQILEENLCLPSELNVSQCKAIVSSIRKIQCKHTSNVELIWGPPGTGKTRTLSMLLLTLVQLKIRTLTCAPTNAAITEVASRTLKVMRESMEAGGGRDVSVFSVADILLFGNKEKLKVTPDVELVFLDYRTKKLAECFGPVTGWMPCFKSMQELLEGCVSQYDVLRDNQSVNGRQSDGIDTRNADRVSFLQFLREKFRSSASALKTCVSSICTHEPITFIEKCNFDSMVVLVDMLDSFETLLYWDDADSERLKELFSKPESVSDSSVYEFGVLCQRKKCIFALRKLRSSLEELKLPTAINKEAIMNFCFGTASLILCTASNSYKLHSVAMGQLQMLVIDEAAQMKESEALIPLQLPGIKHIVLIGDECQLPAMVHSNVNHEAGFGRSMFERLIVLGHPKQLLDIQDRMHPSISCFPHFKFYQNKVMDAPNVKSEDYTKCYLPGPMFGPYSFINISHGREMLDDRRSRKNLVEVAVVMKLVQLLFNACTASKQTISIGVVSPYSAQIAEIQQRLGLKYENQGNFSVKVRSIDGFQGGEEDVVILSTVRSAGRGSVGFISSPRRTNVALTRARHCLWILGNERSLTNSGSVWEELIHDAKVRGCFFNADEDKALENVILEVKRELNELEDFLTGDSILFKSSRWKVLFSEYFRKSFVKLKTSDMKNLVLLLLTKLSTGWRPRRRNIEVSCESSKRILNKFKVRELYVVCSIDIVKESWYTQVLKVWDVLQLEEISSLVKRLDGIFGMYTVDYLNRCEAKCFERDLVVPITWPASSGVLQYKNLSEVKNEEDLNVVSSDGKSYVEKSKNEQLYHIASEGYHEVQSNLSTVANDDILRQIFVTVSPKLCYTVKQHVSQLQSFACGGKSNSKSSFVGMDEIDDVTQFEDIPDSFVDVPLHSYPLIITFFKFLVMLDGTVGTSFFDRFPYVRQLAHGKSGNTRSLAFQTFIRTKEVTFERFISSYWPHFNTLLTKEVDSSIVFTEIMSVIKGGLLAGEACDGKLSRQDYGSLSESRGSLIMREKRDIIYDIFIAYEKKKPVNGEFDVADIVIDLLRRLRNERYAGDQMHFVYIDEVQDLSMRQISLFKYICQNFSEGFVFSGDTAQTIARGIDFRFEDIRCLFYVEFLGLQRDERDGRKGKGQVSKMFNLTNNFRTHDGVLKLAQSVIDLLYHFFPQSIDVLSPEESLIDGEAPILLEPNNNDNAILSIFHNSSKDGASPVSFGAEQVVLVRDDSSRRIISDYMGKRALVLTIMECKGLEFEDVLLYDFFGSSPLKNQWGVIYEYMEGKDLLDSAHPQSFQRFCLEKHNILRSELKQLYVAVTRTRQRLWICENFEGLSQPMFNYWKKMGLVNLFYEHNYEVATTCFAKAGDTYWESYAKASRLHATADRLQDSNIEKSRIALSQAAEIFQSIDKAELAAHCYFELHDYERAGIIYLEKFGESKLDKAGECFFLAKQYKRAAKVYARANLHAECLDACRAGMFFDMGFLKIQQWREHMAAAVLKKLDEVFQDFFHGAALHYHDHKDTRTMMKFVKSFGSKDSMRDFLRKLNCFDELLSLEKEWGNFLEAAKIAKLKGYVVVEAELYARANLHAECLDACRAGMFFDMGFLYIQQWRQHMAADVLKKLDKVCQDFVHRAALHYHDHKDTKVMMKFVKSFHSRDSMRSFLSTLNYLDELLLLEKEWGNFLEAANIAKQKGDVFIEVDMLDKAGKFREACMIMLWYVFDNSLGPHESRNGSLKQLTNKEMLLGKAKSISLNHSKLFHEFVCREAEILLSGRTINEFPMIGLRFIRFWKRNAPTDVDRRRSYEVDKVEQHLLERCARYYHEHEDNASMMNYVKDFHSAALMRAFLVNLNCLDELLVLEKEWGNFLEAADIARMEGYVLLEAEMLEKAKRLREASMLMLWYVFDHTVLGNKRSPLLQLTQKEKLLEEATLIAMNHSDRFYEFVSRGALILSNGKTIDELPVIGLQFIQCWKQDAPRDVHRVTRRYDIQKVEQLVLERCARYSYELKDKASMMKYVRDFHSIELRRMFLKALKCLDELLMLEVEDGNYLEAAKVAELKGDLIHEADLLEKAGHLEEASKVILWYVLPRSLWESGSKGWPLRQFGKKEELLKRAMSCVENQSDLQREFVCIEANILSNRESSLSELRQYLIASCKHRSLRGQILSIWKILDAHLNSDALKYE</sequence>
<protein>
    <submittedName>
        <fullName evidence="1">Uncharacterized protein</fullName>
    </submittedName>
</protein>
<keyword evidence="2" id="KW-1185">Reference proteome</keyword>
<comment type="caution">
    <text evidence="1">The sequence shown here is derived from an EMBL/GenBank/DDBJ whole genome shotgun (WGS) entry which is preliminary data.</text>
</comment>
<evidence type="ECO:0000313" key="1">
    <source>
        <dbReference type="EMBL" id="KAH7843994.1"/>
    </source>
</evidence>